<protein>
    <submittedName>
        <fullName evidence="1">Uncharacterized protein</fullName>
    </submittedName>
</protein>
<accession>A0A2P2NKI9</accession>
<reference evidence="1" key="1">
    <citation type="submission" date="2018-02" db="EMBL/GenBank/DDBJ databases">
        <title>Rhizophora mucronata_Transcriptome.</title>
        <authorList>
            <person name="Meera S.P."/>
            <person name="Sreeshan A."/>
            <person name="Augustine A."/>
        </authorList>
    </citation>
    <scope>NUCLEOTIDE SEQUENCE</scope>
    <source>
        <tissue evidence="1">Leaf</tissue>
    </source>
</reference>
<proteinExistence type="predicted"/>
<sequence>MLAPTRFAGTRISKGQQKLKLFFIPRCNEVADPDILHQNIMHETLKNYQVSTGAISEAQGIQVSMTLILSTYTLII</sequence>
<dbReference type="EMBL" id="GGEC01062525">
    <property type="protein sequence ID" value="MBX43009.1"/>
    <property type="molecule type" value="Transcribed_RNA"/>
</dbReference>
<evidence type="ECO:0000313" key="1">
    <source>
        <dbReference type="EMBL" id="MBX43009.1"/>
    </source>
</evidence>
<dbReference type="AlphaFoldDB" id="A0A2P2NKI9"/>
<organism evidence="1">
    <name type="scientific">Rhizophora mucronata</name>
    <name type="common">Asiatic mangrove</name>
    <dbReference type="NCBI Taxonomy" id="61149"/>
    <lineage>
        <taxon>Eukaryota</taxon>
        <taxon>Viridiplantae</taxon>
        <taxon>Streptophyta</taxon>
        <taxon>Embryophyta</taxon>
        <taxon>Tracheophyta</taxon>
        <taxon>Spermatophyta</taxon>
        <taxon>Magnoliopsida</taxon>
        <taxon>eudicotyledons</taxon>
        <taxon>Gunneridae</taxon>
        <taxon>Pentapetalae</taxon>
        <taxon>rosids</taxon>
        <taxon>fabids</taxon>
        <taxon>Malpighiales</taxon>
        <taxon>Rhizophoraceae</taxon>
        <taxon>Rhizophora</taxon>
    </lineage>
</organism>
<name>A0A2P2NKI9_RHIMU</name>